<protein>
    <recommendedName>
        <fullName evidence="2">LiaF transmembrane domain-containing protein</fullName>
    </recommendedName>
</protein>
<dbReference type="InterPro" id="IPR054331">
    <property type="entry name" value="LiaF_TM"/>
</dbReference>
<evidence type="ECO:0000256" key="1">
    <source>
        <dbReference type="SAM" id="Phobius"/>
    </source>
</evidence>
<dbReference type="EMBL" id="MNYX01000037">
    <property type="protein sequence ID" value="OIP65692.1"/>
    <property type="molecule type" value="Genomic_DNA"/>
</dbReference>
<reference evidence="3 4" key="1">
    <citation type="journal article" date="2016" name="Environ. Microbiol.">
        <title>Genomic resolution of a cold subsurface aquifer community provides metabolic insights for novel microbes adapted to high CO concentrations.</title>
        <authorList>
            <person name="Probst A.J."/>
            <person name="Castelle C.J."/>
            <person name="Singh A."/>
            <person name="Brown C.T."/>
            <person name="Anantharaman K."/>
            <person name="Sharon I."/>
            <person name="Hug L.A."/>
            <person name="Burstein D."/>
            <person name="Emerson J.B."/>
            <person name="Thomas B.C."/>
            <person name="Banfield J.F."/>
        </authorList>
    </citation>
    <scope>NUCLEOTIDE SEQUENCE [LARGE SCALE GENOMIC DNA]</scope>
    <source>
        <strain evidence="3">CG2_30_43_9</strain>
    </source>
</reference>
<gene>
    <name evidence="3" type="ORF">AUK15_01375</name>
</gene>
<sequence length="81" mass="8648">MRIIGIALVWVGVVSLLKNIGIIEVINWSIVWPVLVIILGFSLRHCKSMMHGITCKGANCDVCVGGKCGGEGVCEGPNCKH</sequence>
<evidence type="ECO:0000259" key="2">
    <source>
        <dbReference type="Pfam" id="PF22570"/>
    </source>
</evidence>
<dbReference type="Pfam" id="PF22570">
    <property type="entry name" value="LiaF-TM"/>
    <property type="match status" value="1"/>
</dbReference>
<feature type="domain" description="LiaF transmembrane" evidence="2">
    <location>
        <begin position="3"/>
        <end position="45"/>
    </location>
</feature>
<feature type="transmembrane region" description="Helical" evidence="1">
    <location>
        <begin position="26"/>
        <end position="43"/>
    </location>
</feature>
<evidence type="ECO:0000313" key="3">
    <source>
        <dbReference type="EMBL" id="OIP65692.1"/>
    </source>
</evidence>
<proteinExistence type="predicted"/>
<name>A0A1J5G013_9BACT</name>
<dbReference type="Proteomes" id="UP000182059">
    <property type="component" value="Unassembled WGS sequence"/>
</dbReference>
<comment type="caution">
    <text evidence="3">The sequence shown here is derived from an EMBL/GenBank/DDBJ whole genome shotgun (WGS) entry which is preliminary data.</text>
</comment>
<keyword evidence="1" id="KW-0812">Transmembrane</keyword>
<organism evidence="3 4">
    <name type="scientific">Candidatus Nomurabacteria bacterium CG2_30_43_9</name>
    <dbReference type="NCBI Taxonomy" id="1805283"/>
    <lineage>
        <taxon>Bacteria</taxon>
        <taxon>Candidatus Nomuraibacteriota</taxon>
    </lineage>
</organism>
<dbReference type="AlphaFoldDB" id="A0A1J5G013"/>
<accession>A0A1J5G013</accession>
<keyword evidence="1" id="KW-0472">Membrane</keyword>
<keyword evidence="1" id="KW-1133">Transmembrane helix</keyword>
<evidence type="ECO:0000313" key="4">
    <source>
        <dbReference type="Proteomes" id="UP000182059"/>
    </source>
</evidence>